<proteinExistence type="predicted"/>
<dbReference type="Gene3D" id="3.50.4.10">
    <property type="entry name" value="Hepatocyte Growth Factor"/>
    <property type="match status" value="1"/>
</dbReference>
<dbReference type="InterPro" id="IPR000177">
    <property type="entry name" value="Apple"/>
</dbReference>
<gene>
    <name evidence="3" type="ORF">OKW52_20210</name>
</gene>
<reference evidence="3 4" key="1">
    <citation type="submission" date="2022-10" db="EMBL/GenBank/DDBJ databases">
        <title>Pararhodobacter sp. nov., isolated from marine algae.</title>
        <authorList>
            <person name="Choi B.J."/>
            <person name="Kim J.M."/>
            <person name="Lee J.K."/>
            <person name="Choi D.G."/>
            <person name="Jeon C.O."/>
        </authorList>
    </citation>
    <scope>NUCLEOTIDE SEQUENCE [LARGE SCALE GENOMIC DNA]</scope>
    <source>
        <strain evidence="3 4">ZQ420</strain>
    </source>
</reference>
<comment type="caution">
    <text evidence="3">The sequence shown here is derived from an EMBL/GenBank/DDBJ whole genome shotgun (WGS) entry which is preliminary data.</text>
</comment>
<keyword evidence="4" id="KW-1185">Reference proteome</keyword>
<dbReference type="EMBL" id="JAPDFL010000001">
    <property type="protein sequence ID" value="MCW1934512.1"/>
    <property type="molecule type" value="Genomic_DNA"/>
</dbReference>
<dbReference type="CDD" id="cd01100">
    <property type="entry name" value="APPLE_Factor_XI_like"/>
    <property type="match status" value="1"/>
</dbReference>
<evidence type="ECO:0000313" key="3">
    <source>
        <dbReference type="EMBL" id="MCW1934512.1"/>
    </source>
</evidence>
<evidence type="ECO:0000256" key="1">
    <source>
        <dbReference type="ARBA" id="ARBA00022737"/>
    </source>
</evidence>
<keyword evidence="2" id="KW-1015">Disulfide bond</keyword>
<dbReference type="RefSeq" id="WP_264507298.1">
    <property type="nucleotide sequence ID" value="NZ_JAPDFL010000001.1"/>
</dbReference>
<dbReference type="Proteomes" id="UP001208938">
    <property type="component" value="Unassembled WGS sequence"/>
</dbReference>
<sequence length="854" mass="93107">MVWRLFGIGFVIAQCFGVDAAAQSLGPWHPAQSWYAPGHEACTNNSGGECLSLHCAHAGLTTLEVRLEREITESIGITVDGRPLVTLPAVQGRALITDPQQHPGLLEALSAGHRATFSTGQTVSLSGSARAIRETLETCAAQQRAFATGMETFAAEFDRFSNESTTSWPPDGQDIEWDRYRNQGSLVADLRGPDTDPFMRGLTAPQCEEICRQTRHCYSYTHLRERNSCYLRSSRGTLRGRNGAISGIPIGRWHALLTPVAAGGGTVVDPTMSWRPDDTLTSWTERRRHGAQRLGLACGVTQSIGQTFADGLRLRLPWQNIVSVGDTLELTWQGADLDTRIPIWLMVSTSGPVRFHGSGYYALGPEAPNPFGMTTGAGRHRALVAFHARGAGPSGSIRIEPLQEGALVLDVQVVAYQRSCRRESVHSASRVSVAVQPGEARLVLNNLLGRQTYTHELDLPEHGRRILFNENRLLVLDRASGAEVFERGGQYLSLSPTHRFVVAQRDGAFDVVDILDGHVAGQLRGELIYWGIGDSFALSSSTPWGKVDLISTFGDSFQLPRTLTGPSCCNISERTTHIGIDLENAAVTIWGGSGYYVGALQNPNYNVREDAHGGYSSSGAGSLALYHHALNSLGTVAPVSLSMGFDVVGGLTQTWEYRENFIPFTEDRIPQPFAERLSATFGRVGLVPTPLDQGPVARDPRTAFHLSRLGLALMDMTEAEVRLASSPEVPEHLTRDPATGAFVPSFRSGSLAAMPFVEPMAEEARQHGWRFTWSDESPAAMMSECYHSDLNQNEASATQLMLVRDVDRLILPGHRRRSALGQSGLVHCRRHLWLAAANHGALHSRFRRAGSAGQ</sequence>
<evidence type="ECO:0000256" key="2">
    <source>
        <dbReference type="ARBA" id="ARBA00023157"/>
    </source>
</evidence>
<accession>A0ABT3H3X2</accession>
<organism evidence="3 4">
    <name type="scientific">Pararhodobacter zhoushanensis</name>
    <dbReference type="NCBI Taxonomy" id="2479545"/>
    <lineage>
        <taxon>Bacteria</taxon>
        <taxon>Pseudomonadati</taxon>
        <taxon>Pseudomonadota</taxon>
        <taxon>Alphaproteobacteria</taxon>
        <taxon>Rhodobacterales</taxon>
        <taxon>Paracoccaceae</taxon>
        <taxon>Pararhodobacter</taxon>
    </lineage>
</organism>
<keyword evidence="1" id="KW-0677">Repeat</keyword>
<name>A0ABT3H3X2_9RHOB</name>
<protein>
    <submittedName>
        <fullName evidence="3">PAN/Apple domain-containing protein</fullName>
    </submittedName>
</protein>
<evidence type="ECO:0000313" key="4">
    <source>
        <dbReference type="Proteomes" id="UP001208938"/>
    </source>
</evidence>